<evidence type="ECO:0000313" key="2">
    <source>
        <dbReference type="EMBL" id="GMQ28352.1"/>
    </source>
</evidence>
<comment type="caution">
    <text evidence="2">The sequence shown here is derived from an EMBL/GenBank/DDBJ whole genome shotgun (WGS) entry which is preliminary data.</text>
</comment>
<organism evidence="2 3">
    <name type="scientific">Algoriphagus confluentis</name>
    <dbReference type="NCBI Taxonomy" id="1697556"/>
    <lineage>
        <taxon>Bacteria</taxon>
        <taxon>Pseudomonadati</taxon>
        <taxon>Bacteroidota</taxon>
        <taxon>Cytophagia</taxon>
        <taxon>Cytophagales</taxon>
        <taxon>Cyclobacteriaceae</taxon>
        <taxon>Algoriphagus</taxon>
    </lineage>
</organism>
<name>A0ABQ6PK65_9BACT</name>
<protein>
    <submittedName>
        <fullName evidence="2">DUF177 domain-containing protein</fullName>
    </submittedName>
</protein>
<reference evidence="2 3" key="1">
    <citation type="submission" date="2023-08" db="EMBL/GenBank/DDBJ databases">
        <title>Draft genome sequence of Algoriphagus confluentis.</title>
        <authorList>
            <person name="Takatani N."/>
            <person name="Hosokawa M."/>
            <person name="Sawabe T."/>
        </authorList>
    </citation>
    <scope>NUCLEOTIDE SEQUENCE [LARGE SCALE GENOMIC DNA]</scope>
    <source>
        <strain evidence="2 3">NBRC 111222</strain>
    </source>
</reference>
<feature type="compositionally biased region" description="Acidic residues" evidence="1">
    <location>
        <begin position="153"/>
        <end position="167"/>
    </location>
</feature>
<feature type="region of interest" description="Disordered" evidence="1">
    <location>
        <begin position="146"/>
        <end position="177"/>
    </location>
</feature>
<gene>
    <name evidence="2" type="ORF">Aconfl_09950</name>
</gene>
<sequence>MKTFDIEVIKFKEGQHEFDFEINEIFFRHFEDNEILDKGNLTVRVLMDKGPNLIELEFQIQGTVELTCDRSLEVFDYELETSEVMIYKYGPIEQEIDENVSMITRDTPSINVAQLIYEFILLALPAKKIHPDHRNELDEEDYDVEGGFVYIQSEEEENLEESSETEENESKPVDPRWEQLLKLKNKEQS</sequence>
<accession>A0ABQ6PK65</accession>
<dbReference type="Proteomes" id="UP001338309">
    <property type="component" value="Unassembled WGS sequence"/>
</dbReference>
<keyword evidence="3" id="KW-1185">Reference proteome</keyword>
<feature type="compositionally biased region" description="Basic and acidic residues" evidence="1">
    <location>
        <begin position="168"/>
        <end position="177"/>
    </location>
</feature>
<dbReference type="EMBL" id="BTPD01000003">
    <property type="protein sequence ID" value="GMQ28352.1"/>
    <property type="molecule type" value="Genomic_DNA"/>
</dbReference>
<dbReference type="Pfam" id="PF02620">
    <property type="entry name" value="YceD"/>
    <property type="match status" value="1"/>
</dbReference>
<evidence type="ECO:0000256" key="1">
    <source>
        <dbReference type="SAM" id="MobiDB-lite"/>
    </source>
</evidence>
<evidence type="ECO:0000313" key="3">
    <source>
        <dbReference type="Proteomes" id="UP001338309"/>
    </source>
</evidence>
<proteinExistence type="predicted"/>
<dbReference type="InterPro" id="IPR003772">
    <property type="entry name" value="YceD"/>
</dbReference>